<evidence type="ECO:0000313" key="2">
    <source>
        <dbReference type="EMBL" id="CAG7893021.1"/>
    </source>
</evidence>
<dbReference type="Gramene" id="A02p19730.2_BraZ1">
    <property type="protein sequence ID" value="A02p19730.2_BraZ1.CDS.1"/>
    <property type="gene ID" value="A02g19730.2_BraZ1"/>
</dbReference>
<dbReference type="AlphaFoldDB" id="A0A3P6A328"/>
<proteinExistence type="predicted"/>
<organism evidence="3">
    <name type="scientific">Brassica campestris</name>
    <name type="common">Field mustard</name>
    <dbReference type="NCBI Taxonomy" id="3711"/>
    <lineage>
        <taxon>Eukaryota</taxon>
        <taxon>Viridiplantae</taxon>
        <taxon>Streptophyta</taxon>
        <taxon>Embryophyta</taxon>
        <taxon>Tracheophyta</taxon>
        <taxon>Spermatophyta</taxon>
        <taxon>Magnoliopsida</taxon>
        <taxon>eudicotyledons</taxon>
        <taxon>Gunneridae</taxon>
        <taxon>Pentapetalae</taxon>
        <taxon>rosids</taxon>
        <taxon>malvids</taxon>
        <taxon>Brassicales</taxon>
        <taxon>Brassicaceae</taxon>
        <taxon>Brassiceae</taxon>
        <taxon>Brassica</taxon>
    </lineage>
</organism>
<evidence type="ECO:0000313" key="3">
    <source>
        <dbReference type="EMBL" id="VDC87836.1"/>
    </source>
</evidence>
<name>A0A3P6A328_BRACM</name>
<dbReference type="EMBL" id="LR031573">
    <property type="protein sequence ID" value="VDC87836.1"/>
    <property type="molecule type" value="Genomic_DNA"/>
</dbReference>
<dbReference type="Proteomes" id="UP000694005">
    <property type="component" value="Chromosome A02"/>
</dbReference>
<sequence>MRFIHHSIYLYVNQEQMNRKKKRRPLSGASGSNARRNFLSNFQASCSPCVVALHLPAASSELVSSPHPVPDHQDGGGSVRRQGGTFLSRCGSVDSQVSAIALVVRQ</sequence>
<accession>A0A3P6A328</accession>
<gene>
    <name evidence="3" type="ORF">BRAA02T06520Z</name>
    <name evidence="2" type="ORF">BRAPAZ1V2_A02P19730.2</name>
</gene>
<reference evidence="3" key="1">
    <citation type="submission" date="2018-11" db="EMBL/GenBank/DDBJ databases">
        <authorList>
            <consortium name="Genoscope - CEA"/>
            <person name="William W."/>
        </authorList>
    </citation>
    <scope>NUCLEOTIDE SEQUENCE</scope>
</reference>
<protein>
    <submittedName>
        <fullName evidence="2">Uncharacterized protein</fullName>
    </submittedName>
</protein>
<dbReference type="EMBL" id="LS974618">
    <property type="protein sequence ID" value="CAG7893021.1"/>
    <property type="molecule type" value="Genomic_DNA"/>
</dbReference>
<feature type="region of interest" description="Disordered" evidence="1">
    <location>
        <begin position="62"/>
        <end position="83"/>
    </location>
</feature>
<evidence type="ECO:0000256" key="1">
    <source>
        <dbReference type="SAM" id="MobiDB-lite"/>
    </source>
</evidence>